<feature type="transmembrane region" description="Helical" evidence="1">
    <location>
        <begin position="12"/>
        <end position="36"/>
    </location>
</feature>
<feature type="transmembrane region" description="Helical" evidence="1">
    <location>
        <begin position="56"/>
        <end position="74"/>
    </location>
</feature>
<name>A0A7T5VDF0_9BACT</name>
<dbReference type="EMBL" id="CP054140">
    <property type="protein sequence ID" value="QQG65833.1"/>
    <property type="molecule type" value="Genomic_DNA"/>
</dbReference>
<proteinExistence type="predicted"/>
<protein>
    <submittedName>
        <fullName evidence="2">Uncharacterized protein</fullName>
    </submittedName>
</protein>
<dbReference type="KEGG" id="dog:HP555_08125"/>
<sequence>MQPLHEQGASIFLLLLFVGDLLFIGLHFANLKFPLFRSPFLDIILNLEEDRGYAEMFQYLKYCWVLILLLLMVWKKKVWQYSAWMPLFAYFLVDDFFQIHEWAGNLFATHFTFVPPFGLRLEDIGELTASVIAGGVLFIPLLFAYRSASSVCRKVFFDIALLVVLLIFFAVGVDMVHGAIDMGWKVSFILGVIEDGGELLSMSLIVWYVFLMTVRSDTDKGHLCDMLFAMVKKDAADRLSEPSNSAV</sequence>
<feature type="transmembrane region" description="Helical" evidence="1">
    <location>
        <begin position="81"/>
        <end position="99"/>
    </location>
</feature>
<feature type="transmembrane region" description="Helical" evidence="1">
    <location>
        <begin position="186"/>
        <end position="210"/>
    </location>
</feature>
<keyword evidence="1" id="KW-0812">Transmembrane</keyword>
<keyword evidence="1" id="KW-0472">Membrane</keyword>
<organism evidence="2 3">
    <name type="scientific">Desulfobulbus oligotrophicus</name>
    <dbReference type="NCBI Taxonomy" id="1909699"/>
    <lineage>
        <taxon>Bacteria</taxon>
        <taxon>Pseudomonadati</taxon>
        <taxon>Thermodesulfobacteriota</taxon>
        <taxon>Desulfobulbia</taxon>
        <taxon>Desulfobulbales</taxon>
        <taxon>Desulfobulbaceae</taxon>
        <taxon>Desulfobulbus</taxon>
    </lineage>
</organism>
<feature type="transmembrane region" description="Helical" evidence="1">
    <location>
        <begin position="124"/>
        <end position="143"/>
    </location>
</feature>
<dbReference type="RefSeq" id="WP_199261378.1">
    <property type="nucleotide sequence ID" value="NZ_CP054140.1"/>
</dbReference>
<evidence type="ECO:0000313" key="2">
    <source>
        <dbReference type="EMBL" id="QQG65833.1"/>
    </source>
</evidence>
<accession>A0A7T5VDF0</accession>
<gene>
    <name evidence="2" type="ORF">HP555_08125</name>
</gene>
<reference evidence="2 3" key="1">
    <citation type="submission" date="2020-05" db="EMBL/GenBank/DDBJ databases">
        <title>Complete genome of Desulfobulbus oligotrophicus.</title>
        <authorList>
            <person name="Podar M."/>
        </authorList>
    </citation>
    <scope>NUCLEOTIDE SEQUENCE [LARGE SCALE GENOMIC DNA]</scope>
    <source>
        <strain evidence="2 3">Prop6</strain>
    </source>
</reference>
<evidence type="ECO:0000256" key="1">
    <source>
        <dbReference type="SAM" id="Phobius"/>
    </source>
</evidence>
<evidence type="ECO:0000313" key="3">
    <source>
        <dbReference type="Proteomes" id="UP000596092"/>
    </source>
</evidence>
<dbReference type="AlphaFoldDB" id="A0A7T5VDF0"/>
<keyword evidence="1" id="KW-1133">Transmembrane helix</keyword>
<feature type="transmembrane region" description="Helical" evidence="1">
    <location>
        <begin position="155"/>
        <end position="180"/>
    </location>
</feature>
<dbReference type="Proteomes" id="UP000596092">
    <property type="component" value="Chromosome"/>
</dbReference>
<keyword evidence="3" id="KW-1185">Reference proteome</keyword>